<comment type="caution">
    <text evidence="2">The sequence shown here is derived from an EMBL/GenBank/DDBJ whole genome shotgun (WGS) entry which is preliminary data.</text>
</comment>
<dbReference type="EMBL" id="JAKROA010000001">
    <property type="protein sequence ID" value="KAL5112245.1"/>
    <property type="molecule type" value="Genomic_DNA"/>
</dbReference>
<reference evidence="2 3" key="1">
    <citation type="journal article" date="2022" name="Front. Cell. Infect. Microbiol.">
        <title>The Genomes of Two Strains of Taenia crassiceps the Animal Model for the Study of Human Cysticercosis.</title>
        <authorList>
            <person name="Bobes R.J."/>
            <person name="Estrada K."/>
            <person name="Rios-Valencia D.G."/>
            <person name="Calderon-Gallegos A."/>
            <person name="de la Torre P."/>
            <person name="Carrero J.C."/>
            <person name="Sanchez-Flores A."/>
            <person name="Laclette J.P."/>
        </authorList>
    </citation>
    <scope>NUCLEOTIDE SEQUENCE [LARGE SCALE GENOMIC DNA]</scope>
    <source>
        <strain evidence="2">WFUcys</strain>
    </source>
</reference>
<keyword evidence="3" id="KW-1185">Reference proteome</keyword>
<name>A0ABR4QRS3_9CEST</name>
<evidence type="ECO:0000313" key="2">
    <source>
        <dbReference type="EMBL" id="KAL5112245.1"/>
    </source>
</evidence>
<protein>
    <submittedName>
        <fullName evidence="2">Uncharacterized protein</fullName>
    </submittedName>
</protein>
<keyword evidence="1" id="KW-1133">Transmembrane helix</keyword>
<evidence type="ECO:0000313" key="3">
    <source>
        <dbReference type="Proteomes" id="UP001651158"/>
    </source>
</evidence>
<accession>A0ABR4QRS3</accession>
<keyword evidence="1" id="KW-0472">Membrane</keyword>
<proteinExistence type="predicted"/>
<evidence type="ECO:0000256" key="1">
    <source>
        <dbReference type="SAM" id="Phobius"/>
    </source>
</evidence>
<organism evidence="2 3">
    <name type="scientific">Taenia crassiceps</name>
    <dbReference type="NCBI Taxonomy" id="6207"/>
    <lineage>
        <taxon>Eukaryota</taxon>
        <taxon>Metazoa</taxon>
        <taxon>Spiralia</taxon>
        <taxon>Lophotrochozoa</taxon>
        <taxon>Platyhelminthes</taxon>
        <taxon>Cestoda</taxon>
        <taxon>Eucestoda</taxon>
        <taxon>Cyclophyllidea</taxon>
        <taxon>Taeniidae</taxon>
        <taxon>Taenia</taxon>
    </lineage>
</organism>
<keyword evidence="1" id="KW-0812">Transmembrane</keyword>
<dbReference type="Proteomes" id="UP001651158">
    <property type="component" value="Unassembled WGS sequence"/>
</dbReference>
<feature type="transmembrane region" description="Helical" evidence="1">
    <location>
        <begin position="42"/>
        <end position="69"/>
    </location>
</feature>
<gene>
    <name evidence="2" type="ORF">TcWFU_005949</name>
</gene>
<sequence length="70" mass="7872">MKRDRVMKTGLNQILCNNSAHQCACILMKWLRLPNPNKLQSVCWVALNYLSQIQLLAILGAYVVLIVAAC</sequence>